<dbReference type="Proteomes" id="UP001207588">
    <property type="component" value="Unassembled WGS sequence"/>
</dbReference>
<dbReference type="AlphaFoldDB" id="A0AAW5S8I9"/>
<organism evidence="1 2">
    <name type="scientific">Mycobacterium bouchedurhonense</name>
    <dbReference type="NCBI Taxonomy" id="701041"/>
    <lineage>
        <taxon>Bacteria</taxon>
        <taxon>Bacillati</taxon>
        <taxon>Actinomycetota</taxon>
        <taxon>Actinomycetes</taxon>
        <taxon>Mycobacteriales</taxon>
        <taxon>Mycobacteriaceae</taxon>
        <taxon>Mycobacterium</taxon>
        <taxon>Mycobacterium avium complex (MAC)</taxon>
    </lineage>
</organism>
<protein>
    <submittedName>
        <fullName evidence="1">Uncharacterized protein</fullName>
    </submittedName>
</protein>
<dbReference type="EMBL" id="JACKTG010000074">
    <property type="protein sequence ID" value="MCV6991859.1"/>
    <property type="molecule type" value="Genomic_DNA"/>
</dbReference>
<name>A0AAW5S8I9_MYCBC</name>
<comment type="caution">
    <text evidence="1">The sequence shown here is derived from an EMBL/GenBank/DDBJ whole genome shotgun (WGS) entry which is preliminary data.</text>
</comment>
<gene>
    <name evidence="1" type="ORF">H7I91_21730</name>
</gene>
<sequence>MTHQQVGIGGHGMRAISPDVQALATKLLRLAAELHEAQRPIDRKTSRAKFDGACEVANVLGYGITENEVALAVLEFVRANPRPAANTWNHERKSWVAQGIAEVGAKLHAMGPDRPMHVGLVCPECGGIGLNSCVC</sequence>
<evidence type="ECO:0000313" key="2">
    <source>
        <dbReference type="Proteomes" id="UP001207588"/>
    </source>
</evidence>
<reference evidence="1" key="2">
    <citation type="journal article" date="2022" name="BMC Genomics">
        <title>Comparative genome analysis of mycobacteria focusing on tRNA and non-coding RNA.</title>
        <authorList>
            <person name="Behra P.R.K."/>
            <person name="Pettersson B.M.F."/>
            <person name="Ramesh M."/>
            <person name="Das S."/>
            <person name="Dasgupta S."/>
            <person name="Kirsebom L.A."/>
        </authorList>
    </citation>
    <scope>NUCLEOTIDE SEQUENCE</scope>
    <source>
        <strain evidence="1">DSM 45439</strain>
    </source>
</reference>
<reference evidence="1" key="1">
    <citation type="submission" date="2020-07" db="EMBL/GenBank/DDBJ databases">
        <authorList>
            <person name="Pettersson B.M.F."/>
            <person name="Behra P.R.K."/>
            <person name="Ramesh M."/>
            <person name="Das S."/>
            <person name="Dasgupta S."/>
            <person name="Kirsebom L.A."/>
        </authorList>
    </citation>
    <scope>NUCLEOTIDE SEQUENCE</scope>
    <source>
        <strain evidence="1">DSM 45439</strain>
    </source>
</reference>
<accession>A0AAW5S8I9</accession>
<proteinExistence type="predicted"/>
<dbReference type="RefSeq" id="WP_139800108.1">
    <property type="nucleotide sequence ID" value="NZ_JACKTG010000074.1"/>
</dbReference>
<evidence type="ECO:0000313" key="1">
    <source>
        <dbReference type="EMBL" id="MCV6991859.1"/>
    </source>
</evidence>